<evidence type="ECO:0000313" key="1">
    <source>
        <dbReference type="EMBL" id="CBA31579.1"/>
    </source>
</evidence>
<organism evidence="1">
    <name type="scientific">Curvibacter symbiont subsp. Hydra magnipapillata</name>
    <dbReference type="NCBI Taxonomy" id="667019"/>
    <lineage>
        <taxon>Bacteria</taxon>
        <taxon>Pseudomonadati</taxon>
        <taxon>Pseudomonadota</taxon>
        <taxon>Betaproteobacteria</taxon>
        <taxon>Burkholderiales</taxon>
        <taxon>Comamonadaceae</taxon>
        <taxon>Curvibacter</taxon>
    </lineage>
</organism>
<accession>C9YDX7</accession>
<dbReference type="EMBL" id="FN543107">
    <property type="protein sequence ID" value="CBA31579.1"/>
    <property type="molecule type" value="Genomic_DNA"/>
</dbReference>
<sequence length="246" mass="27658">MFLRGLDYLLAAQHASGGWQQFWPQPQGYKARITFNDDAIANVLEILRDVANREPEMAFVDAARVEKARNAYEKGLKLILASQIRIDGKKAGWAAQYDEVTLKPAMGRAFELPSVSGDESVNVLRFLMSVPSPQPEVVDAIQSGVAWFEAAKISGMRLVQVNDKTLEFGFDRRVLADASAPPVWARFYDLETGRPLFTSRDGVKKTSYADVSYERRVKYNWYTSAALELLTKDYPAWLARNKVGGR</sequence>
<dbReference type="Pfam" id="PF09492">
    <property type="entry name" value="Pec_lyase"/>
    <property type="match status" value="1"/>
</dbReference>
<dbReference type="SUPFAM" id="SSF81853">
    <property type="entry name" value="Family 10 polysaccharide lyase"/>
    <property type="match status" value="1"/>
</dbReference>
<dbReference type="NCBIfam" id="TIGR02474">
    <property type="entry name" value="pec_lyase"/>
    <property type="match status" value="1"/>
</dbReference>
<name>C9YDX7_CURXX</name>
<evidence type="ECO:0008006" key="2">
    <source>
        <dbReference type="Google" id="ProtNLM"/>
    </source>
</evidence>
<gene>
    <name evidence="1" type="ORF">Csp_D27830</name>
</gene>
<dbReference type="Gene3D" id="1.50.10.20">
    <property type="match status" value="1"/>
</dbReference>
<reference evidence="1" key="1">
    <citation type="journal article" date="2010" name="Nature">
        <title>The Dynamic genome of Hydra.</title>
        <authorList>
            <person name="Chapman J.A."/>
            <person name="Kirkness E.F."/>
            <person name="Simakov O."/>
            <person name="Hampson S.E."/>
            <person name="Mitros T."/>
            <person name="Weinmaier T."/>
            <person name="Rattei T."/>
            <person name="Balasubramanian P.G."/>
            <person name="Borman J."/>
            <person name="Busam D."/>
            <person name="Disbennett K."/>
            <person name="Pfannkoch C."/>
            <person name="Sumin N."/>
            <person name="Sutton G."/>
            <person name="Viswanathan L."/>
            <person name="Walenz B."/>
            <person name="Goodstein D.M."/>
            <person name="Hellsten U."/>
            <person name="Kawashima T."/>
            <person name="Prochnik S.E."/>
            <person name="Putnam N.H."/>
            <person name="Shu S."/>
            <person name="Blumberg B."/>
            <person name="Dana C.E."/>
            <person name="Gee L."/>
            <person name="Kibler D.F."/>
            <person name="Law L."/>
            <person name="Lindgens D."/>
            <person name="Martinez D.E."/>
            <person name="Peng J."/>
            <person name="Wigge P.A."/>
            <person name="Bertulat B."/>
            <person name="Guder C."/>
            <person name="Nakamura Y."/>
            <person name="Ozbek S."/>
            <person name="Watanabe H."/>
            <person name="Khalturin K."/>
            <person name="Hemmrich G."/>
            <person name="Franke A."/>
            <person name="Augustin R."/>
            <person name="Fraune S."/>
            <person name="Hayakawa E."/>
            <person name="Hayakawa S."/>
            <person name="Hirose M."/>
            <person name="Hwang J."/>
            <person name="Ikeo K."/>
            <person name="Nishimiya-Fujisawa C."/>
            <person name="Ogura A."/>
            <person name="Takahashi T."/>
            <person name="Steinmetz P.R."/>
            <person name="Zhang X."/>
            <person name="Aufschnaiter R."/>
            <person name="Eder M.K."/>
            <person name="Gorny A.K."/>
            <person name="Salvenmoser W."/>
            <person name="Heimberg A.M."/>
            <person name="Wheeler B.M."/>
            <person name="Peterson K.J."/>
            <person name="Boettger A."/>
            <person name="Tischler P."/>
            <person name="Wolf A."/>
            <person name="Gojobori T."/>
            <person name="Remington K.A."/>
            <person name="Strausberg R.L."/>
            <person name="Venter J."/>
            <person name="Technau U."/>
            <person name="Hobmayer B."/>
            <person name="Bosch T.C."/>
            <person name="Holstein T.W."/>
            <person name="Fujisawa T."/>
            <person name="Bode H.R."/>
            <person name="David C.N."/>
            <person name="Rokhsar D.S."/>
            <person name="Steele R.E."/>
        </authorList>
    </citation>
    <scope>NUCLEOTIDE SEQUENCE</scope>
</reference>
<dbReference type="AlphaFoldDB" id="C9YDX7"/>
<proteinExistence type="predicted"/>
<dbReference type="CAZy" id="PL10">
    <property type="family name" value="Polysaccharide Lyase Family 10"/>
</dbReference>
<protein>
    <recommendedName>
        <fullName evidence="2">Pectate lyase</fullName>
    </recommendedName>
</protein>
<dbReference type="InterPro" id="IPR012669">
    <property type="entry name" value="Pectate_lyase"/>
</dbReference>